<sequence length="168" mass="18867">MFAQGTPLDLTYSFPFYRFSWLRRLSHSPTHSFEIGLSLQIRNAQITFADRKGDLLREEQDIGPVPAFKVRLHRSIHDSYWIGLEADGMYAPVRYINGSDSDVEGAILDASLRAGRDLEQLPGAVYLNLRYLGGGAEGTSDPGQFGDGYTENWLHFLILTLGMQAHVF</sequence>
<comment type="caution">
    <text evidence="1">The sequence shown here is derived from an EMBL/GenBank/DDBJ whole genome shotgun (WGS) entry which is preliminary data.</text>
</comment>
<protein>
    <submittedName>
        <fullName evidence="1">Uncharacterized protein</fullName>
    </submittedName>
</protein>
<dbReference type="EMBL" id="ASJR01000005">
    <property type="protein sequence ID" value="ERP38745.1"/>
    <property type="molecule type" value="Genomic_DNA"/>
</dbReference>
<gene>
    <name evidence="1" type="ORF">CALK_0764</name>
</gene>
<dbReference type="AlphaFoldDB" id="U7D6Z7"/>
<accession>U7D6Z7</accession>
<dbReference type="STRING" id="1313304.CALK_0764"/>
<organism evidence="1 2">
    <name type="scientific">Chitinivibrio alkaliphilus ACht1</name>
    <dbReference type="NCBI Taxonomy" id="1313304"/>
    <lineage>
        <taxon>Bacteria</taxon>
        <taxon>Pseudomonadati</taxon>
        <taxon>Fibrobacterota</taxon>
        <taxon>Chitinivibrionia</taxon>
        <taxon>Chitinivibrionales</taxon>
        <taxon>Chitinivibrionaceae</taxon>
        <taxon>Chitinivibrio</taxon>
    </lineage>
</organism>
<dbReference type="OrthoDB" id="369149at2"/>
<name>U7D6Z7_9BACT</name>
<proteinExistence type="predicted"/>
<dbReference type="eggNOG" id="ENOG5030YAD">
    <property type="taxonomic scope" value="Bacteria"/>
</dbReference>
<reference evidence="1 2" key="1">
    <citation type="journal article" date="2013" name="Environ. Microbiol.">
        <title>Genome analysis of Chitinivibrio alkaliphilus gen. nov., sp. nov., a novel extremely haloalkaliphilic anaerobic chitinolytic bacterium from the candidate phylum Termite Group 3.</title>
        <authorList>
            <person name="Sorokin D.Y."/>
            <person name="Gumerov V.M."/>
            <person name="Rakitin A.L."/>
            <person name="Beletsky A.V."/>
            <person name="Damste J.S."/>
            <person name="Muyzer G."/>
            <person name="Mardanov A.V."/>
            <person name="Ravin N.V."/>
        </authorList>
    </citation>
    <scope>NUCLEOTIDE SEQUENCE [LARGE SCALE GENOMIC DNA]</scope>
    <source>
        <strain evidence="1 2">ACht1</strain>
    </source>
</reference>
<evidence type="ECO:0000313" key="1">
    <source>
        <dbReference type="EMBL" id="ERP38745.1"/>
    </source>
</evidence>
<dbReference type="Proteomes" id="UP000017148">
    <property type="component" value="Unassembled WGS sequence"/>
</dbReference>
<evidence type="ECO:0000313" key="2">
    <source>
        <dbReference type="Proteomes" id="UP000017148"/>
    </source>
</evidence>
<dbReference type="RefSeq" id="WP_022636280.1">
    <property type="nucleotide sequence ID" value="NZ_ASJR01000005.1"/>
</dbReference>
<keyword evidence="2" id="KW-1185">Reference proteome</keyword>